<evidence type="ECO:0000259" key="7">
    <source>
        <dbReference type="Pfam" id="PF02627"/>
    </source>
</evidence>
<evidence type="ECO:0000256" key="1">
    <source>
        <dbReference type="ARBA" id="ARBA00022559"/>
    </source>
</evidence>
<feature type="active site" description="Proton donor" evidence="6">
    <location>
        <position position="131"/>
    </location>
</feature>
<comment type="similarity">
    <text evidence="6">Belongs to the AhpD family.</text>
</comment>
<dbReference type="RefSeq" id="WP_090650059.1">
    <property type="nucleotide sequence ID" value="NZ_CBCRYE010000010.1"/>
</dbReference>
<dbReference type="GO" id="GO:0015036">
    <property type="term" value="F:disulfide oxidoreductase activity"/>
    <property type="evidence" value="ECO:0007669"/>
    <property type="project" value="TreeGrafter"/>
</dbReference>
<dbReference type="GO" id="GO:0045454">
    <property type="term" value="P:cell redox homeostasis"/>
    <property type="evidence" value="ECO:0007669"/>
    <property type="project" value="TreeGrafter"/>
</dbReference>
<feature type="active site" description="Cysteine sulfenic acid (-SOH) intermediate" evidence="6">
    <location>
        <position position="134"/>
    </location>
</feature>
<gene>
    <name evidence="6" type="primary">ahpD</name>
    <name evidence="8" type="ORF">SAMN02927928_3254</name>
</gene>
<evidence type="ECO:0000256" key="6">
    <source>
        <dbReference type="HAMAP-Rule" id="MF_01676"/>
    </source>
</evidence>
<evidence type="ECO:0000256" key="3">
    <source>
        <dbReference type="ARBA" id="ARBA00023002"/>
    </source>
</evidence>
<dbReference type="AlphaFoldDB" id="A0A1G4T614"/>
<dbReference type="EC" id="1.11.1.28" evidence="6"/>
<dbReference type="PANTHER" id="PTHR33930">
    <property type="entry name" value="ALKYL HYDROPEROXIDE REDUCTASE AHPD"/>
    <property type="match status" value="1"/>
</dbReference>
<keyword evidence="9" id="KW-1185">Reference proteome</keyword>
<feature type="disulfide bond" description="Interchain (with AhpC); in linked form" evidence="6">
    <location>
        <position position="134"/>
    </location>
</feature>
<dbReference type="InterPro" id="IPR004675">
    <property type="entry name" value="AhpD_core"/>
</dbReference>
<evidence type="ECO:0000256" key="4">
    <source>
        <dbReference type="ARBA" id="ARBA00023157"/>
    </source>
</evidence>
<dbReference type="InterPro" id="IPR004674">
    <property type="entry name" value="AhpD"/>
</dbReference>
<dbReference type="STRING" id="260084.SAMN02927928_3254"/>
<dbReference type="EMBL" id="FMTS01000006">
    <property type="protein sequence ID" value="SCW76255.1"/>
    <property type="molecule type" value="Genomic_DNA"/>
</dbReference>
<evidence type="ECO:0000256" key="5">
    <source>
        <dbReference type="ARBA" id="ARBA00023284"/>
    </source>
</evidence>
<keyword evidence="3 6" id="KW-0560">Oxidoreductase</keyword>
<evidence type="ECO:0000313" key="9">
    <source>
        <dbReference type="Proteomes" id="UP000199150"/>
    </source>
</evidence>
<feature type="domain" description="Carboxymuconolactone decarboxylase-like" evidence="7">
    <location>
        <begin position="95"/>
        <end position="175"/>
    </location>
</feature>
<dbReference type="InterPro" id="IPR003779">
    <property type="entry name" value="CMD-like"/>
</dbReference>
<feature type="disulfide bond" evidence="6">
    <location>
        <begin position="131"/>
        <end position="134"/>
    </location>
</feature>
<protein>
    <recommendedName>
        <fullName evidence="6">Alkyl hydroperoxide reductase AhpD</fullName>
        <ecNumber evidence="6">1.11.1.28</ecNumber>
    </recommendedName>
    <alternativeName>
        <fullName evidence="6">Alkylhydroperoxidase AhpD</fullName>
    </alternativeName>
</protein>
<comment type="catalytic activity">
    <reaction evidence="6">
        <text>N(6)-[(R)-dihydrolipoyl]-L-lysyl-[lipoyl-carrier protein] + a hydroperoxide = N(6)-[(R)-lipoyl]-L-lysyl-[lipoyl-carrier protein] + an alcohol + H2O</text>
        <dbReference type="Rhea" id="RHEA:62636"/>
        <dbReference type="Rhea" id="RHEA-COMP:10502"/>
        <dbReference type="Rhea" id="RHEA-COMP:16355"/>
        <dbReference type="ChEBI" id="CHEBI:15377"/>
        <dbReference type="ChEBI" id="CHEBI:30879"/>
        <dbReference type="ChEBI" id="CHEBI:35924"/>
        <dbReference type="ChEBI" id="CHEBI:83099"/>
        <dbReference type="ChEBI" id="CHEBI:83100"/>
        <dbReference type="EC" id="1.11.1.28"/>
    </reaction>
</comment>
<keyword evidence="4 6" id="KW-1015">Disulfide bond</keyword>
<dbReference type="Proteomes" id="UP000199150">
    <property type="component" value="Unassembled WGS sequence"/>
</dbReference>
<dbReference type="InterPro" id="IPR029032">
    <property type="entry name" value="AhpD-like"/>
</dbReference>
<evidence type="ECO:0000313" key="8">
    <source>
        <dbReference type="EMBL" id="SCW76255.1"/>
    </source>
</evidence>
<keyword evidence="5 6" id="KW-0676">Redox-active center</keyword>
<dbReference type="PANTHER" id="PTHR33930:SF7">
    <property type="entry name" value="ALKYL HYDROPEROXIDE REDUCTASE AHPD"/>
    <property type="match status" value="1"/>
</dbReference>
<evidence type="ECO:0000256" key="2">
    <source>
        <dbReference type="ARBA" id="ARBA00022862"/>
    </source>
</evidence>
<reference evidence="9" key="1">
    <citation type="submission" date="2016-10" db="EMBL/GenBank/DDBJ databases">
        <authorList>
            <person name="Varghese N."/>
            <person name="Submissions S."/>
        </authorList>
    </citation>
    <scope>NUCLEOTIDE SEQUENCE [LARGE SCALE GENOMIC DNA]</scope>
    <source>
        <strain evidence="9">CGMCC 1.3431</strain>
    </source>
</reference>
<dbReference type="NCBIfam" id="TIGR00778">
    <property type="entry name" value="ahpD_dom"/>
    <property type="match status" value="1"/>
</dbReference>
<name>A0A1G4T614_9CAUL</name>
<dbReference type="Pfam" id="PF02627">
    <property type="entry name" value="CMD"/>
    <property type="match status" value="1"/>
</dbReference>
<dbReference type="Gene3D" id="1.20.1290.10">
    <property type="entry name" value="AhpD-like"/>
    <property type="match status" value="1"/>
</dbReference>
<keyword evidence="2 6" id="KW-0049">Antioxidant</keyword>
<dbReference type="NCBIfam" id="TIGR00777">
    <property type="entry name" value="ahpD"/>
    <property type="match status" value="1"/>
</dbReference>
<sequence>MSIETLQSLIPAYAKDLSSNLTNLLNETIVNDQQKWGTFLSCAHAVGVPAVVKNIEAAASEIMTPEAITAAKAAAAIMGLNNVYFRALHLMQNKEYEKMRAGLRMNILTNPGVDKVDFELWSLAVSAVNACGLCMDSHEKVLRNHGVTAVQIQAALRIASTVNAISAVLRAESALAST</sequence>
<dbReference type="GO" id="GO:0032843">
    <property type="term" value="F:hydroperoxide reductase activity"/>
    <property type="evidence" value="ECO:0007669"/>
    <property type="project" value="InterPro"/>
</dbReference>
<accession>A0A1G4T614</accession>
<dbReference type="SUPFAM" id="SSF69118">
    <property type="entry name" value="AhpD-like"/>
    <property type="match status" value="1"/>
</dbReference>
<organism evidence="8 9">
    <name type="scientific">Asticcacaulis taihuensis</name>
    <dbReference type="NCBI Taxonomy" id="260084"/>
    <lineage>
        <taxon>Bacteria</taxon>
        <taxon>Pseudomonadati</taxon>
        <taxon>Pseudomonadota</taxon>
        <taxon>Alphaproteobacteria</taxon>
        <taxon>Caulobacterales</taxon>
        <taxon>Caulobacteraceae</taxon>
        <taxon>Asticcacaulis</taxon>
    </lineage>
</organism>
<dbReference type="OrthoDB" id="9801997at2"/>
<comment type="function">
    <text evidence="6">Antioxidant protein with alkyl hydroperoxidase activity. Required for the reduction of the AhpC active site cysteine residues and for the regeneration of the AhpC enzyme activity.</text>
</comment>
<keyword evidence="1 6" id="KW-0575">Peroxidase</keyword>
<proteinExistence type="inferred from homology"/>
<dbReference type="GO" id="GO:0051920">
    <property type="term" value="F:peroxiredoxin activity"/>
    <property type="evidence" value="ECO:0007669"/>
    <property type="project" value="InterPro"/>
</dbReference>
<dbReference type="GO" id="GO:0006979">
    <property type="term" value="P:response to oxidative stress"/>
    <property type="evidence" value="ECO:0007669"/>
    <property type="project" value="InterPro"/>
</dbReference>
<dbReference type="HAMAP" id="MF_01676">
    <property type="entry name" value="AhpD"/>
    <property type="match status" value="1"/>
</dbReference>